<dbReference type="EMBL" id="BAAACI010000001">
    <property type="protein sequence ID" value="GAA0768650.1"/>
    <property type="molecule type" value="Genomic_DNA"/>
</dbReference>
<name>A0ABN1KJF3_CLOSU</name>
<keyword evidence="2" id="KW-1185">Reference proteome</keyword>
<accession>A0ABN1KJF3</accession>
<sequence>MKVRKYYHHVYNLVNDEDWKKYWSDIEVFKSEFGEDNIVYYSADNHGFITYDIEVNI</sequence>
<proteinExistence type="predicted"/>
<evidence type="ECO:0000313" key="1">
    <source>
        <dbReference type="EMBL" id="GAA0768650.1"/>
    </source>
</evidence>
<dbReference type="RefSeq" id="WP_343824057.1">
    <property type="nucleotide sequence ID" value="NZ_BAAACI010000001.1"/>
</dbReference>
<comment type="caution">
    <text evidence="1">The sequence shown here is derived from an EMBL/GenBank/DDBJ whole genome shotgun (WGS) entry which is preliminary data.</text>
</comment>
<gene>
    <name evidence="1" type="ORF">GCM10008908_09250</name>
</gene>
<protein>
    <submittedName>
        <fullName evidence="1">Uncharacterized protein</fullName>
    </submittedName>
</protein>
<organism evidence="1 2">
    <name type="scientific">Clostridium subterminale</name>
    <dbReference type="NCBI Taxonomy" id="1550"/>
    <lineage>
        <taxon>Bacteria</taxon>
        <taxon>Bacillati</taxon>
        <taxon>Bacillota</taxon>
        <taxon>Clostridia</taxon>
        <taxon>Eubacteriales</taxon>
        <taxon>Clostridiaceae</taxon>
        <taxon>Clostridium</taxon>
    </lineage>
</organism>
<evidence type="ECO:0000313" key="2">
    <source>
        <dbReference type="Proteomes" id="UP001501047"/>
    </source>
</evidence>
<reference evidence="2" key="1">
    <citation type="journal article" date="2019" name="Int. J. Syst. Evol. Microbiol.">
        <title>The Global Catalogue of Microorganisms (GCM) 10K type strain sequencing project: providing services to taxonomists for standard genome sequencing and annotation.</title>
        <authorList>
            <consortium name="The Broad Institute Genomics Platform"/>
            <consortium name="The Broad Institute Genome Sequencing Center for Infectious Disease"/>
            <person name="Wu L."/>
            <person name="Ma J."/>
        </authorList>
    </citation>
    <scope>NUCLEOTIDE SEQUENCE [LARGE SCALE GENOMIC DNA]</scope>
    <source>
        <strain evidence="2">JCM 1417</strain>
    </source>
</reference>
<dbReference type="Proteomes" id="UP001501047">
    <property type="component" value="Unassembled WGS sequence"/>
</dbReference>